<evidence type="ECO:0000256" key="1">
    <source>
        <dbReference type="SAM" id="Coils"/>
    </source>
</evidence>
<accession>A0A077ZRC0</accession>
<dbReference type="EMBL" id="CCKQ01001364">
    <property type="protein sequence ID" value="CDW72468.1"/>
    <property type="molecule type" value="Genomic_DNA"/>
</dbReference>
<keyword evidence="4" id="KW-1185">Reference proteome</keyword>
<feature type="compositionally biased region" description="Polar residues" evidence="2">
    <location>
        <begin position="944"/>
        <end position="962"/>
    </location>
</feature>
<feature type="coiled-coil region" evidence="1">
    <location>
        <begin position="245"/>
        <end position="320"/>
    </location>
</feature>
<feature type="compositionally biased region" description="Polar residues" evidence="2">
    <location>
        <begin position="634"/>
        <end position="643"/>
    </location>
</feature>
<evidence type="ECO:0000313" key="4">
    <source>
        <dbReference type="Proteomes" id="UP000039865"/>
    </source>
</evidence>
<organism evidence="3 4">
    <name type="scientific">Stylonychia lemnae</name>
    <name type="common">Ciliate</name>
    <dbReference type="NCBI Taxonomy" id="5949"/>
    <lineage>
        <taxon>Eukaryota</taxon>
        <taxon>Sar</taxon>
        <taxon>Alveolata</taxon>
        <taxon>Ciliophora</taxon>
        <taxon>Intramacronucleata</taxon>
        <taxon>Spirotrichea</taxon>
        <taxon>Stichotrichia</taxon>
        <taxon>Sporadotrichida</taxon>
        <taxon>Oxytrichidae</taxon>
        <taxon>Stylonychinae</taxon>
        <taxon>Stylonychia</taxon>
    </lineage>
</organism>
<feature type="compositionally biased region" description="Polar residues" evidence="2">
    <location>
        <begin position="786"/>
        <end position="801"/>
    </location>
</feature>
<feature type="region of interest" description="Disordered" evidence="2">
    <location>
        <begin position="936"/>
        <end position="962"/>
    </location>
</feature>
<feature type="region of interest" description="Disordered" evidence="2">
    <location>
        <begin position="626"/>
        <end position="652"/>
    </location>
</feature>
<name>A0A077ZRC0_STYLE</name>
<reference evidence="3 4" key="1">
    <citation type="submission" date="2014-06" db="EMBL/GenBank/DDBJ databases">
        <authorList>
            <person name="Swart Estienne"/>
        </authorList>
    </citation>
    <scope>NUCLEOTIDE SEQUENCE [LARGE SCALE GENOMIC DNA]</scope>
    <source>
        <strain evidence="3 4">130c</strain>
    </source>
</reference>
<dbReference type="InParanoid" id="A0A077ZRC0"/>
<dbReference type="Proteomes" id="UP000039865">
    <property type="component" value="Unassembled WGS sequence"/>
</dbReference>
<protein>
    <submittedName>
        <fullName evidence="3">Uncharacterized protein</fullName>
    </submittedName>
</protein>
<gene>
    <name evidence="3" type="primary">Contig5580.g5979</name>
    <name evidence="3" type="ORF">STYLEM_1428</name>
</gene>
<keyword evidence="1" id="KW-0175">Coiled coil</keyword>
<evidence type="ECO:0000256" key="2">
    <source>
        <dbReference type="SAM" id="MobiDB-lite"/>
    </source>
</evidence>
<evidence type="ECO:0000313" key="3">
    <source>
        <dbReference type="EMBL" id="CDW72468.1"/>
    </source>
</evidence>
<sequence>MLLKLTNETKNDQDNWTSEDQKEFSKYLQQKKRMKSQGQIHKARTIVDLQTNMGKGPKKIRVSQNSTERQSSIKPIHTSKNYVQELKQQLDQLVFETNLKQNKFSKLEREYLKIKTQRRDVCTPQVIEERNFTSSRMSLRSNQSFSQSSLVKHTSAIFDNEKLEAKIIMIFGLIDDATENNKWQKFDQDTLEHQVERLKIQKKFDETKIFQLMPEYKSMVRLGENTERLKFLANSSNLIAQSGIIQCYSKMQERVEHRLEKVEEKNSIFKEEEEVVSRLKAERNLVRKMIFDQNKKLKKLKNISERLKLTEDEKQEIERRTKKDIMCIRSFQSSMILRDYMNHRHDSKLGSNSKDIEELEEIFKVFKGQYYQTLRHEILGNMQSHNTSFLDMSLTMSSPNILNSSQRVRSAHRSPDKHHTNKTSIMIQQNQPQSLSQKMKNFFRKKIELELRIRKWKEIEGNEPDSEHLIDQFSLCIFRLNSTKQRFEDLQQEVKEKQLTLNELKTQLTQQRADMKFLQRSKTTISKTEEEQLIDPIEKLTVNQLIEKIEYTQRVANVQSQHQKLQKYKLEIDALQTEILVRVCYRLSQLKGVANEHVQFDKQAAEVIKDYDLVSKAFGLDIHMSDDEKDKDVNNPNLLSPQGSKELENNEDNSMMKTMEQKKKKFLKKQNLNGSLSRKSSKVKHQMPQNFDVMKFLRKVLATKVEETDDHNKKMFSKTKIVIHQCNKLLSDLAEDQVQITEDQQADNYSKYQKLIHEALKRKYEMQQRNSNMNATFLSQDDEQPIQKNANSQTKSQNQAQMHPFNRKQQEEVLSTEEESKIEVDYLNTTRADTKTQLLIRQSQIMEKKASTPRQQQQYGKQVLSYDQEKAAYQKEVKKYRNVMSNLERAETIFIQKFKKGQDDVYHSIMNPNSIRTHKVSLYKLFDKNKNSLISNSLGGGKHQASSQKQLPKNSTLDNIQQKKPFGAEQLETISTQIKRHEKVLFNLYGQGSALIQSKSQARPKTARNIIKSTMNQSLLRETLVLPVGNNPKHSRDRSISYKIEYGYEKSNFGDYIDKEGNLQQRSKPIKQFKFPLDLVKIKTYSNAKSIFKQNNFMTQRTPRASMIPLRPGTAIIRK</sequence>
<dbReference type="AlphaFoldDB" id="A0A077ZRC0"/>
<proteinExistence type="predicted"/>
<feature type="coiled-coil region" evidence="1">
    <location>
        <begin position="480"/>
        <end position="521"/>
    </location>
</feature>
<feature type="region of interest" description="Disordered" evidence="2">
    <location>
        <begin position="786"/>
        <end position="816"/>
    </location>
</feature>